<dbReference type="Proteomes" id="UP000190389">
    <property type="component" value="Unassembled WGS sequence"/>
</dbReference>
<proteinExistence type="predicted"/>
<gene>
    <name evidence="1" type="ORF">SAMN02745154_00258</name>
</gene>
<evidence type="ECO:0000313" key="2">
    <source>
        <dbReference type="Proteomes" id="UP000190389"/>
    </source>
</evidence>
<accession>A0A1T4KYY8</accession>
<evidence type="ECO:0000313" key="1">
    <source>
        <dbReference type="EMBL" id="SJZ47591.1"/>
    </source>
</evidence>
<dbReference type="AlphaFoldDB" id="A0A1T4KYY8"/>
<name>A0A1T4KYY8_9BACT</name>
<protein>
    <submittedName>
        <fullName evidence="1">Uncharacterized protein</fullName>
    </submittedName>
</protein>
<reference evidence="2" key="1">
    <citation type="submission" date="2017-02" db="EMBL/GenBank/DDBJ databases">
        <authorList>
            <person name="Varghese N."/>
            <person name="Submissions S."/>
        </authorList>
    </citation>
    <scope>NUCLEOTIDE SEQUENCE [LARGE SCALE GENOMIC DNA]</scope>
    <source>
        <strain evidence="2">ATCC 27862</strain>
    </source>
</reference>
<dbReference type="STRING" id="171291.SAMN02745154_00258"/>
<sequence>MNLDKANITLTNFFTKNLSKKFINNLITKVNIWKRSLNILAETMTVENIVTKVATILNPIGKILTILDLINSGVGLAYIFIENGDLEQMDITIRKEFNSFINHVNNL</sequence>
<dbReference type="RefSeq" id="WP_078747005.1">
    <property type="nucleotide sequence ID" value="NZ_CP137850.1"/>
</dbReference>
<dbReference type="EMBL" id="FUXF01000005">
    <property type="protein sequence ID" value="SJZ47591.1"/>
    <property type="molecule type" value="Genomic_DNA"/>
</dbReference>
<organism evidence="1 2">
    <name type="scientific">Mycoplasmopsis verecunda</name>
    <dbReference type="NCBI Taxonomy" id="171291"/>
    <lineage>
        <taxon>Bacteria</taxon>
        <taxon>Bacillati</taxon>
        <taxon>Mycoplasmatota</taxon>
        <taxon>Mycoplasmoidales</taxon>
        <taxon>Metamycoplasmataceae</taxon>
        <taxon>Mycoplasmopsis</taxon>
    </lineage>
</organism>
<keyword evidence="2" id="KW-1185">Reference proteome</keyword>